<name>A0A8D8XRQ4_9HEMI</name>
<proteinExistence type="predicted"/>
<dbReference type="Gene3D" id="3.40.50.1110">
    <property type="entry name" value="SGNH hydrolase"/>
    <property type="match status" value="1"/>
</dbReference>
<evidence type="ECO:0000313" key="2">
    <source>
        <dbReference type="EMBL" id="CAG6707023.1"/>
    </source>
</evidence>
<dbReference type="SUPFAM" id="SSF52266">
    <property type="entry name" value="SGNH hydrolase"/>
    <property type="match status" value="1"/>
</dbReference>
<feature type="coiled-coil region" evidence="1">
    <location>
        <begin position="54"/>
        <end position="91"/>
    </location>
</feature>
<sequence>MTLSRNQVVTLKRNMDLEYLKHFDEDVQTKAYELYYELNSLKELNQIEISVTLLNKISEVLDSLNEQIQANNDLRNNSQNLTEMLQKEVQQKTFFEGKYNQEKDNNAIISNQADLDEKKFKGQEAKYKTDIAKFQQNSLKLKIENEEMTKEINEHVNEIENLKKNVKQLEEENKQMKDMEGNHKESRKRVMPLGEELLNASSTSNEVRVEHDTSNSNNSEISIITTYPAQNRPQTSIVAPNIPTVTQRDNNHITSNPNIAPSINSNSNPNNNTNEIRNLDVRNRLFVLGDSHCRFLQPELKMYAHPECRINSVAMPGRKLQEIVTALKVDRLTPETNICIIAGTNDVFQSNYESIIKSYDLLYKKCKNFKVFVVLIPPRYDVKRINSHIMSLNCKIKHHLSKYPNFTCIDPKNFINDLYLFSNDCIHLNRKGITKLSKSIIGSIYGKIHHNSVMKPRQFGTYTGTNIMHNREVPLRPYHYTGYDKPKMNFTSVHQPKHTYSNQTVPLQHTIKKHAHLPPTLMQTPIPPPLSTYPPLRQYPNMQNHSQPIQNYQTNTNFNHRNIRNPPPSYYDILTNRNFQRPLTTLV</sequence>
<dbReference type="InterPro" id="IPR036514">
    <property type="entry name" value="SGNH_hydro_sf"/>
</dbReference>
<keyword evidence="1" id="KW-0175">Coiled coil</keyword>
<feature type="coiled-coil region" evidence="1">
    <location>
        <begin position="131"/>
        <end position="189"/>
    </location>
</feature>
<organism evidence="2">
    <name type="scientific">Cacopsylla melanoneura</name>
    <dbReference type="NCBI Taxonomy" id="428564"/>
    <lineage>
        <taxon>Eukaryota</taxon>
        <taxon>Metazoa</taxon>
        <taxon>Ecdysozoa</taxon>
        <taxon>Arthropoda</taxon>
        <taxon>Hexapoda</taxon>
        <taxon>Insecta</taxon>
        <taxon>Pterygota</taxon>
        <taxon>Neoptera</taxon>
        <taxon>Paraneoptera</taxon>
        <taxon>Hemiptera</taxon>
        <taxon>Sternorrhyncha</taxon>
        <taxon>Psylloidea</taxon>
        <taxon>Psyllidae</taxon>
        <taxon>Psyllinae</taxon>
        <taxon>Cacopsylla</taxon>
    </lineage>
</organism>
<dbReference type="AlphaFoldDB" id="A0A8D8XRQ4"/>
<reference evidence="2" key="1">
    <citation type="submission" date="2021-05" db="EMBL/GenBank/DDBJ databases">
        <authorList>
            <person name="Alioto T."/>
            <person name="Alioto T."/>
            <person name="Gomez Garrido J."/>
        </authorList>
    </citation>
    <scope>NUCLEOTIDE SEQUENCE</scope>
</reference>
<evidence type="ECO:0000256" key="1">
    <source>
        <dbReference type="SAM" id="Coils"/>
    </source>
</evidence>
<protein>
    <submittedName>
        <fullName evidence="2">Uncharacterized protein</fullName>
    </submittedName>
</protein>
<accession>A0A8D8XRQ4</accession>
<dbReference type="EMBL" id="HBUF01343716">
    <property type="protein sequence ID" value="CAG6707023.1"/>
    <property type="molecule type" value="Transcribed_RNA"/>
</dbReference>